<evidence type="ECO:0000256" key="6">
    <source>
        <dbReference type="ARBA" id="ARBA00023136"/>
    </source>
</evidence>
<keyword evidence="4 7" id="KW-0812">Transmembrane</keyword>
<gene>
    <name evidence="9" type="ORF">BJ980_003199</name>
</gene>
<keyword evidence="10" id="KW-1185">Reference proteome</keyword>
<dbReference type="NCBIfam" id="TIGR03025">
    <property type="entry name" value="EPS_sugtrans"/>
    <property type="match status" value="1"/>
</dbReference>
<dbReference type="EMBL" id="JACCAA010000001">
    <property type="protein sequence ID" value="NYG60276.1"/>
    <property type="molecule type" value="Genomic_DNA"/>
</dbReference>
<dbReference type="Pfam" id="PF02397">
    <property type="entry name" value="Bac_transf"/>
    <property type="match status" value="1"/>
</dbReference>
<keyword evidence="6 7" id="KW-0472">Membrane</keyword>
<evidence type="ECO:0000313" key="9">
    <source>
        <dbReference type="EMBL" id="NYG60276.1"/>
    </source>
</evidence>
<comment type="caution">
    <text evidence="9">The sequence shown here is derived from an EMBL/GenBank/DDBJ whole genome shotgun (WGS) entry which is preliminary data.</text>
</comment>
<evidence type="ECO:0000256" key="3">
    <source>
        <dbReference type="ARBA" id="ARBA00022679"/>
    </source>
</evidence>
<feature type="transmembrane region" description="Helical" evidence="7">
    <location>
        <begin position="61"/>
        <end position="81"/>
    </location>
</feature>
<evidence type="ECO:0000256" key="5">
    <source>
        <dbReference type="ARBA" id="ARBA00022989"/>
    </source>
</evidence>
<protein>
    <submittedName>
        <fullName evidence="9">Exopolysaccharide biosynthesis polyprenyl glycosylphosphotransferase</fullName>
    </submittedName>
</protein>
<evidence type="ECO:0000256" key="2">
    <source>
        <dbReference type="ARBA" id="ARBA00006464"/>
    </source>
</evidence>
<dbReference type="InterPro" id="IPR003362">
    <property type="entry name" value="Bact_transf"/>
</dbReference>
<sequence>MLMLLVAAWTLTLALIRRARTSHGQARGLLEARVLAVAGLQVAIIGSAAMWWFLPAFPVALFLGTLSGMIAGSLAAQVWLWRQHRGEPIEPIRLLVAGHTTSSDRAEAALTRDLSVRVQGRCRPTVPAILRALEKTHCDAVLVLPCSHLDPIELRRLEWQLAEVGVDLMISTGLVDVSLGRTRVSSVADLSMVHVRHSELDSWRRTAQHLAGRVLAATLLCIAAPVLLVLMLGVRLDSPGPAIYRQQRIGRGGRVFTMYKLRTMTVESAVDTTLINDSDGVLFKMRQDPRITRIGTFLRRYSLDELPQLVNVVRGEMALVGPRPALEREVAEYSTDVARRLAVQPGITGLWQVSGRSDLAWDESVRLDLTYVDNWHPGSDLRILARTVGAVITHRGAY</sequence>
<dbReference type="GO" id="GO:0016020">
    <property type="term" value="C:membrane"/>
    <property type="evidence" value="ECO:0007669"/>
    <property type="project" value="UniProtKB-SubCell"/>
</dbReference>
<feature type="transmembrane region" description="Helical" evidence="7">
    <location>
        <begin position="34"/>
        <end position="54"/>
    </location>
</feature>
<keyword evidence="5 7" id="KW-1133">Transmembrane helix</keyword>
<feature type="transmembrane region" description="Helical" evidence="7">
    <location>
        <begin position="214"/>
        <end position="236"/>
    </location>
</feature>
<name>A0A7Y9S0X8_9ACTN</name>
<dbReference type="PANTHER" id="PTHR30576">
    <property type="entry name" value="COLANIC BIOSYNTHESIS UDP-GLUCOSE LIPID CARRIER TRANSFERASE"/>
    <property type="match status" value="1"/>
</dbReference>
<evidence type="ECO:0000256" key="7">
    <source>
        <dbReference type="SAM" id="Phobius"/>
    </source>
</evidence>
<dbReference type="AlphaFoldDB" id="A0A7Y9S0X8"/>
<comment type="subcellular location">
    <subcellularLocation>
        <location evidence="1">Membrane</location>
        <topology evidence="1">Multi-pass membrane protein</topology>
    </subcellularLocation>
</comment>
<feature type="domain" description="Bacterial sugar transferase" evidence="8">
    <location>
        <begin position="213"/>
        <end position="392"/>
    </location>
</feature>
<proteinExistence type="inferred from homology"/>
<organism evidence="9 10">
    <name type="scientific">Nocardioides daedukensis</name>
    <dbReference type="NCBI Taxonomy" id="634462"/>
    <lineage>
        <taxon>Bacteria</taxon>
        <taxon>Bacillati</taxon>
        <taxon>Actinomycetota</taxon>
        <taxon>Actinomycetes</taxon>
        <taxon>Propionibacteriales</taxon>
        <taxon>Nocardioidaceae</taxon>
        <taxon>Nocardioides</taxon>
    </lineage>
</organism>
<dbReference type="RefSeq" id="WP_179503219.1">
    <property type="nucleotide sequence ID" value="NZ_JACCAA010000001.1"/>
</dbReference>
<dbReference type="InterPro" id="IPR017475">
    <property type="entry name" value="EPS_sugar_tfrase"/>
</dbReference>
<comment type="similarity">
    <text evidence="2">Belongs to the bacterial sugar transferase family.</text>
</comment>
<keyword evidence="3 9" id="KW-0808">Transferase</keyword>
<evidence type="ECO:0000313" key="10">
    <source>
        <dbReference type="Proteomes" id="UP000540656"/>
    </source>
</evidence>
<reference evidence="9 10" key="1">
    <citation type="submission" date="2020-07" db="EMBL/GenBank/DDBJ databases">
        <title>Sequencing the genomes of 1000 actinobacteria strains.</title>
        <authorList>
            <person name="Klenk H.-P."/>
        </authorList>
    </citation>
    <scope>NUCLEOTIDE SEQUENCE [LARGE SCALE GENOMIC DNA]</scope>
    <source>
        <strain evidence="9 10">DSM 23819</strain>
    </source>
</reference>
<accession>A0A7Y9S0X8</accession>
<evidence type="ECO:0000256" key="1">
    <source>
        <dbReference type="ARBA" id="ARBA00004141"/>
    </source>
</evidence>
<dbReference type="Proteomes" id="UP000540656">
    <property type="component" value="Unassembled WGS sequence"/>
</dbReference>
<dbReference type="GO" id="GO:0016780">
    <property type="term" value="F:phosphotransferase activity, for other substituted phosphate groups"/>
    <property type="evidence" value="ECO:0007669"/>
    <property type="project" value="TreeGrafter"/>
</dbReference>
<dbReference type="PANTHER" id="PTHR30576:SF10">
    <property type="entry name" value="SLL5057 PROTEIN"/>
    <property type="match status" value="1"/>
</dbReference>
<evidence type="ECO:0000259" key="8">
    <source>
        <dbReference type="Pfam" id="PF02397"/>
    </source>
</evidence>
<evidence type="ECO:0000256" key="4">
    <source>
        <dbReference type="ARBA" id="ARBA00022692"/>
    </source>
</evidence>